<evidence type="ECO:0000313" key="1">
    <source>
        <dbReference type="EMBL" id="KIS15197.1"/>
    </source>
</evidence>
<evidence type="ECO:0000313" key="2">
    <source>
        <dbReference type="Proteomes" id="UP000032278"/>
    </source>
</evidence>
<gene>
    <name evidence="1" type="ORF">AT55_02027</name>
</gene>
<dbReference type="Proteomes" id="UP000032278">
    <property type="component" value="Unassembled WGS sequence"/>
</dbReference>
<comment type="caution">
    <text evidence="1">The sequence shown here is derived from an EMBL/GenBank/DDBJ whole genome shotgun (WGS) entry which is preliminary data.</text>
</comment>
<reference evidence="1 2" key="1">
    <citation type="submission" date="2013-11" db="EMBL/GenBank/DDBJ databases">
        <authorList>
            <person name="da Piedade I."/>
            <person name="Tang M.H.E."/>
            <person name="Bojesen A.M."/>
        </authorList>
    </citation>
    <scope>NUCLEOTIDE SEQUENCE [LARGE SCALE GENOMIC DNA]</scope>
    <source>
        <strain evidence="1 2">Sz4is</strain>
    </source>
</reference>
<name>A0AAW3GJ25_STRSZ</name>
<sequence>MILSSVIPIINAKKYPIKYSCGSVIFILMSHDKKTEFLDNAKELVSSFVTRNEDVSNVNLSSEKLAIFTLSIKFENFCIITSIGKLR</sequence>
<organism evidence="1 2">
    <name type="scientific">Streptococcus equi subsp. zooepidemicus Sz4is</name>
    <dbReference type="NCBI Taxonomy" id="1381082"/>
    <lineage>
        <taxon>Bacteria</taxon>
        <taxon>Bacillati</taxon>
        <taxon>Bacillota</taxon>
        <taxon>Bacilli</taxon>
        <taxon>Lactobacillales</taxon>
        <taxon>Streptococcaceae</taxon>
        <taxon>Streptococcus</taxon>
    </lineage>
</organism>
<protein>
    <submittedName>
        <fullName evidence="1">Uncharacterized protein</fullName>
    </submittedName>
</protein>
<dbReference type="EMBL" id="JAUE01000093">
    <property type="protein sequence ID" value="KIS15197.1"/>
    <property type="molecule type" value="Genomic_DNA"/>
</dbReference>
<accession>A0AAW3GJ25</accession>
<proteinExistence type="predicted"/>
<dbReference type="AlphaFoldDB" id="A0AAW3GJ25"/>